<evidence type="ECO:0000256" key="3">
    <source>
        <dbReference type="ARBA" id="ARBA00007812"/>
    </source>
</evidence>
<dbReference type="CDD" id="cd02004">
    <property type="entry name" value="TPP_BZL_OCoD_HPCL"/>
    <property type="match status" value="1"/>
</dbReference>
<dbReference type="OMA" id="QETDMIG"/>
<dbReference type="InterPro" id="IPR045229">
    <property type="entry name" value="TPP_enz"/>
</dbReference>
<dbReference type="Proteomes" id="UP000015104">
    <property type="component" value="Unassembled WGS sequence"/>
</dbReference>
<gene>
    <name evidence="14" type="primary">107369168</name>
</gene>
<dbReference type="InterPro" id="IPR029061">
    <property type="entry name" value="THDP-binding"/>
</dbReference>
<comment type="catalytic activity">
    <reaction evidence="9">
        <text>(2R)-hydroxyhexadecanoyl-CoA = pentadecanal + formyl-CoA</text>
        <dbReference type="Rhea" id="RHEA:55212"/>
        <dbReference type="ChEBI" id="CHEBI:17302"/>
        <dbReference type="ChEBI" id="CHEBI:57376"/>
        <dbReference type="ChEBI" id="CHEBI:138654"/>
    </reaction>
    <physiologicalReaction direction="left-to-right" evidence="9">
        <dbReference type="Rhea" id="RHEA:55213"/>
    </physiologicalReaction>
</comment>
<keyword evidence="6 10" id="KW-0786">Thiamine pyrophosphate</keyword>
<reference evidence="14" key="2">
    <citation type="submission" date="2015-06" db="UniProtKB">
        <authorList>
            <consortium name="EnsemblMetazoa"/>
        </authorList>
    </citation>
    <scope>IDENTIFICATION</scope>
</reference>
<dbReference type="PROSITE" id="PS00187">
    <property type="entry name" value="TPP_ENZYMES"/>
    <property type="match status" value="1"/>
</dbReference>
<dbReference type="InterPro" id="IPR000399">
    <property type="entry name" value="TPP-bd_CS"/>
</dbReference>
<dbReference type="GO" id="GO:0030976">
    <property type="term" value="F:thiamine pyrophosphate binding"/>
    <property type="evidence" value="ECO:0007669"/>
    <property type="project" value="InterPro"/>
</dbReference>
<evidence type="ECO:0000256" key="1">
    <source>
        <dbReference type="ARBA" id="ARBA00001946"/>
    </source>
</evidence>
<dbReference type="AlphaFoldDB" id="T1L0F8"/>
<dbReference type="InterPro" id="IPR012000">
    <property type="entry name" value="Thiamin_PyroP_enz_cen_dom"/>
</dbReference>
<comment type="cofactor">
    <cofactor evidence="1">
        <name>Mg(2+)</name>
        <dbReference type="ChEBI" id="CHEBI:18420"/>
    </cofactor>
</comment>
<dbReference type="PANTHER" id="PTHR18968:SF166">
    <property type="entry name" value="2-HYDROXYACYL-COA LYASE 2"/>
    <property type="match status" value="1"/>
</dbReference>
<evidence type="ECO:0000256" key="10">
    <source>
        <dbReference type="RuleBase" id="RU362132"/>
    </source>
</evidence>
<dbReference type="Pfam" id="PF00205">
    <property type="entry name" value="TPP_enzyme_M"/>
    <property type="match status" value="1"/>
</dbReference>
<keyword evidence="15" id="KW-1185">Reference proteome</keyword>
<comment type="cofactor">
    <cofactor evidence="2">
        <name>thiamine diphosphate</name>
        <dbReference type="ChEBI" id="CHEBI:58937"/>
    </cofactor>
</comment>
<dbReference type="GO" id="GO:0009097">
    <property type="term" value="P:isoleucine biosynthetic process"/>
    <property type="evidence" value="ECO:0007669"/>
    <property type="project" value="TreeGrafter"/>
</dbReference>
<dbReference type="Pfam" id="PF02775">
    <property type="entry name" value="TPP_enzyme_C"/>
    <property type="match status" value="1"/>
</dbReference>
<dbReference type="InterPro" id="IPR012001">
    <property type="entry name" value="Thiamin_PyroP_enz_TPP-bd_dom"/>
</dbReference>
<dbReference type="FunFam" id="3.40.50.970:FF:000007">
    <property type="entry name" value="Acetolactate synthase"/>
    <property type="match status" value="1"/>
</dbReference>
<name>T1L0F8_TETUR</name>
<dbReference type="KEGG" id="tut:107369168"/>
<dbReference type="GO" id="GO:0003984">
    <property type="term" value="F:acetolactate synthase activity"/>
    <property type="evidence" value="ECO:0007669"/>
    <property type="project" value="TreeGrafter"/>
</dbReference>
<comment type="catalytic activity">
    <reaction evidence="8">
        <text>2-hydroxyoctadecanoyl-CoA = heptadecanal + formyl-CoA</text>
        <dbReference type="Rhea" id="RHEA:55196"/>
        <dbReference type="ChEBI" id="CHEBI:57376"/>
        <dbReference type="ChEBI" id="CHEBI:74116"/>
        <dbReference type="ChEBI" id="CHEBI:138631"/>
    </reaction>
    <physiologicalReaction direction="left-to-right" evidence="8">
        <dbReference type="Rhea" id="RHEA:55197"/>
    </physiologicalReaction>
</comment>
<evidence type="ECO:0000256" key="4">
    <source>
        <dbReference type="ARBA" id="ARBA00018936"/>
    </source>
</evidence>
<evidence type="ECO:0000256" key="2">
    <source>
        <dbReference type="ARBA" id="ARBA00001964"/>
    </source>
</evidence>
<organism evidence="14 15">
    <name type="scientific">Tetranychus urticae</name>
    <name type="common">Two-spotted spider mite</name>
    <dbReference type="NCBI Taxonomy" id="32264"/>
    <lineage>
        <taxon>Eukaryota</taxon>
        <taxon>Metazoa</taxon>
        <taxon>Ecdysozoa</taxon>
        <taxon>Arthropoda</taxon>
        <taxon>Chelicerata</taxon>
        <taxon>Arachnida</taxon>
        <taxon>Acari</taxon>
        <taxon>Acariformes</taxon>
        <taxon>Trombidiformes</taxon>
        <taxon>Prostigmata</taxon>
        <taxon>Eleutherengona</taxon>
        <taxon>Raphignathae</taxon>
        <taxon>Tetranychoidea</taxon>
        <taxon>Tetranychidae</taxon>
        <taxon>Tetranychus</taxon>
    </lineage>
</organism>
<dbReference type="InterPro" id="IPR029035">
    <property type="entry name" value="DHS-like_NAD/FAD-binding_dom"/>
</dbReference>
<proteinExistence type="inferred from homology"/>
<dbReference type="GO" id="GO:0000287">
    <property type="term" value="F:magnesium ion binding"/>
    <property type="evidence" value="ECO:0007669"/>
    <property type="project" value="InterPro"/>
</dbReference>
<dbReference type="InterPro" id="IPR011766">
    <property type="entry name" value="TPP_enzyme_TPP-bd"/>
</dbReference>
<comment type="similarity">
    <text evidence="3 10">Belongs to the TPP enzyme family.</text>
</comment>
<evidence type="ECO:0000259" key="13">
    <source>
        <dbReference type="Pfam" id="PF02776"/>
    </source>
</evidence>
<evidence type="ECO:0000256" key="6">
    <source>
        <dbReference type="ARBA" id="ARBA00023052"/>
    </source>
</evidence>
<dbReference type="eggNOG" id="KOG1185">
    <property type="taxonomic scope" value="Eukaryota"/>
</dbReference>
<reference evidence="15" key="1">
    <citation type="submission" date="2011-08" db="EMBL/GenBank/DDBJ databases">
        <authorList>
            <person name="Rombauts S."/>
        </authorList>
    </citation>
    <scope>NUCLEOTIDE SEQUENCE</scope>
    <source>
        <strain evidence="15">London</strain>
    </source>
</reference>
<evidence type="ECO:0000313" key="15">
    <source>
        <dbReference type="Proteomes" id="UP000015104"/>
    </source>
</evidence>
<dbReference type="CDD" id="cd07035">
    <property type="entry name" value="TPP_PYR_POX_like"/>
    <property type="match status" value="1"/>
</dbReference>
<dbReference type="SUPFAM" id="SSF52518">
    <property type="entry name" value="Thiamin diphosphate-binding fold (THDP-binding)"/>
    <property type="match status" value="2"/>
</dbReference>
<keyword evidence="5" id="KW-0479">Metal-binding</keyword>
<evidence type="ECO:0000259" key="12">
    <source>
        <dbReference type="Pfam" id="PF02775"/>
    </source>
</evidence>
<dbReference type="GO" id="GO:0005948">
    <property type="term" value="C:acetolactate synthase complex"/>
    <property type="evidence" value="ECO:0007669"/>
    <property type="project" value="TreeGrafter"/>
</dbReference>
<evidence type="ECO:0000256" key="8">
    <source>
        <dbReference type="ARBA" id="ARBA00048738"/>
    </source>
</evidence>
<protein>
    <recommendedName>
        <fullName evidence="4">2-hydroxyacyl-CoA lyase 2</fullName>
    </recommendedName>
    <alternativeName>
        <fullName evidence="7">IlvB-like protein</fullName>
    </alternativeName>
</protein>
<accession>T1L0F8</accession>
<dbReference type="PANTHER" id="PTHR18968">
    <property type="entry name" value="THIAMINE PYROPHOSPHATE ENZYMES"/>
    <property type="match status" value="1"/>
</dbReference>
<evidence type="ECO:0000259" key="11">
    <source>
        <dbReference type="Pfam" id="PF00205"/>
    </source>
</evidence>
<dbReference type="EMBL" id="CAEY01000863">
    <property type="status" value="NOT_ANNOTATED_CDS"/>
    <property type="molecule type" value="Genomic_DNA"/>
</dbReference>
<dbReference type="Gene3D" id="3.40.50.970">
    <property type="match status" value="2"/>
</dbReference>
<dbReference type="GO" id="GO:0009099">
    <property type="term" value="P:L-valine biosynthetic process"/>
    <property type="evidence" value="ECO:0007669"/>
    <property type="project" value="TreeGrafter"/>
</dbReference>
<sequence>MALRRLSVFSSYFTKIDENSARHGGELIAQTIHSHGIENVFTLSGGHISPILTAAEKLGIRVIDTRHEVNAVFAADAAARVSGKPGVAIVTAGPGITNTITGIKNAQMAESPVVLFGGCPATLLKGKGALQDIDQLSLMKSITKWQKTITRVRDIVPIVREAFQVAQSGTPGPVFVECPLDILYPYKMVSREMAAKAKGHSLKTKLTNEYLSLYAKDLFAGAFDQQWNCDPLEISFPTPNESDIARVVSLLQGAKRPLVLLGSQSVLPPIGAHKLRECIESLGIPCFLGGMARGLLGRNSSIQMRQARRDALKEADVIILGGIVTDFRLSYGRVLPHTAKVVAVNRNRQQLYKNHGIFWNSEVAVEGDVGLFFHGLAQEMKNKNFSVDQGWIKALRERDDGKESKTTSMADAPTDQHLNPIKLLTELESVIPENSILIADGGDFVGSASYIVRPRGPLTWLDPGAFGTLGCGGGFALGAKAVKPDADVIILYGDGSLGYSMIEYDSFVRHKLPVISVVGNDACWTQIAREQKPILGSDISCALAYTHYEKAIEGLGAKGFLLDSSNGADMKSVLKQAIQEARQGNPTLVNVLIGKTKFREGSLSV</sequence>
<feature type="domain" description="Thiamine pyrophosphate enzyme TPP-binding" evidence="12">
    <location>
        <begin position="441"/>
        <end position="591"/>
    </location>
</feature>
<dbReference type="EnsemblMetazoa" id="tetur30g00490.1">
    <property type="protein sequence ID" value="tetur30g00490.1"/>
    <property type="gene ID" value="tetur30g00490"/>
</dbReference>
<dbReference type="OrthoDB" id="16262at2759"/>
<evidence type="ECO:0000313" key="14">
    <source>
        <dbReference type="EnsemblMetazoa" id="tetur30g00490.1"/>
    </source>
</evidence>
<dbReference type="Pfam" id="PF02776">
    <property type="entry name" value="TPP_enzyme_N"/>
    <property type="match status" value="1"/>
</dbReference>
<evidence type="ECO:0000256" key="5">
    <source>
        <dbReference type="ARBA" id="ARBA00022723"/>
    </source>
</evidence>
<dbReference type="HOGENOM" id="CLU_013748_3_3_1"/>
<feature type="domain" description="Thiamine pyrophosphate enzyme N-terminal TPP-binding" evidence="13">
    <location>
        <begin position="23"/>
        <end position="138"/>
    </location>
</feature>
<dbReference type="GO" id="GO:0050660">
    <property type="term" value="F:flavin adenine dinucleotide binding"/>
    <property type="evidence" value="ECO:0007669"/>
    <property type="project" value="TreeGrafter"/>
</dbReference>
<evidence type="ECO:0000256" key="9">
    <source>
        <dbReference type="ARBA" id="ARBA00048767"/>
    </source>
</evidence>
<evidence type="ECO:0000256" key="7">
    <source>
        <dbReference type="ARBA" id="ARBA00030510"/>
    </source>
</evidence>
<dbReference type="SUPFAM" id="SSF52467">
    <property type="entry name" value="DHS-like NAD/FAD-binding domain"/>
    <property type="match status" value="1"/>
</dbReference>
<dbReference type="STRING" id="32264.T1L0F8"/>
<dbReference type="Gene3D" id="3.40.50.1220">
    <property type="entry name" value="TPP-binding domain"/>
    <property type="match status" value="1"/>
</dbReference>
<feature type="domain" description="Thiamine pyrophosphate enzyme central" evidence="11">
    <location>
        <begin position="244"/>
        <end position="373"/>
    </location>
</feature>